<proteinExistence type="predicted"/>
<protein>
    <submittedName>
        <fullName evidence="1">Uncharacterized protein</fullName>
    </submittedName>
</protein>
<organism evidence="1 2">
    <name type="scientific">Puccinia striiformis f. sp. tritici PST-78</name>
    <dbReference type="NCBI Taxonomy" id="1165861"/>
    <lineage>
        <taxon>Eukaryota</taxon>
        <taxon>Fungi</taxon>
        <taxon>Dikarya</taxon>
        <taxon>Basidiomycota</taxon>
        <taxon>Pucciniomycotina</taxon>
        <taxon>Pucciniomycetes</taxon>
        <taxon>Pucciniales</taxon>
        <taxon>Pucciniaceae</taxon>
        <taxon>Puccinia</taxon>
    </lineage>
</organism>
<comment type="caution">
    <text evidence="1">The sequence shown here is derived from an EMBL/GenBank/DDBJ whole genome shotgun (WGS) entry which is preliminary data.</text>
</comment>
<dbReference type="AlphaFoldDB" id="A0A0L0UIP0"/>
<name>A0A0L0UIP0_9BASI</name>
<feature type="non-terminal residue" evidence="1">
    <location>
        <position position="1"/>
    </location>
</feature>
<dbReference type="Proteomes" id="UP000054564">
    <property type="component" value="Unassembled WGS sequence"/>
</dbReference>
<keyword evidence="2" id="KW-1185">Reference proteome</keyword>
<sequence>HQRADNPPPPPFVDPLTSDERLDRIIKNVLADQEAKLDHKIFLNQSLREYRKAKKSNGSYSPKRRGLPVYGAPHLGTKLKILDRRYILKDFNATYFKKKFEALEKNLTNDKTQSAIRT</sequence>
<gene>
    <name evidence="1" type="ORF">PSTG_20069</name>
</gene>
<dbReference type="EMBL" id="AJIL01009069">
    <property type="protein sequence ID" value="KNE86569.1"/>
    <property type="molecule type" value="Genomic_DNA"/>
</dbReference>
<reference evidence="2" key="1">
    <citation type="submission" date="2014-03" db="EMBL/GenBank/DDBJ databases">
        <title>The Genome Sequence of Puccinia striiformis f. sp. tritici PST-78.</title>
        <authorList>
            <consortium name="The Broad Institute Genome Sequencing Platform"/>
            <person name="Cuomo C."/>
            <person name="Hulbert S."/>
            <person name="Chen X."/>
            <person name="Walker B."/>
            <person name="Young S.K."/>
            <person name="Zeng Q."/>
            <person name="Gargeya S."/>
            <person name="Fitzgerald M."/>
            <person name="Haas B."/>
            <person name="Abouelleil A."/>
            <person name="Alvarado L."/>
            <person name="Arachchi H.M."/>
            <person name="Berlin A.M."/>
            <person name="Chapman S.B."/>
            <person name="Goldberg J."/>
            <person name="Griggs A."/>
            <person name="Gujja S."/>
            <person name="Hansen M."/>
            <person name="Howarth C."/>
            <person name="Imamovic A."/>
            <person name="Larimer J."/>
            <person name="McCowan C."/>
            <person name="Montmayeur A."/>
            <person name="Murphy C."/>
            <person name="Neiman D."/>
            <person name="Pearson M."/>
            <person name="Priest M."/>
            <person name="Roberts A."/>
            <person name="Saif S."/>
            <person name="Shea T."/>
            <person name="Sisk P."/>
            <person name="Sykes S."/>
            <person name="Wortman J."/>
            <person name="Nusbaum C."/>
            <person name="Birren B."/>
        </authorList>
    </citation>
    <scope>NUCLEOTIDE SEQUENCE [LARGE SCALE GENOMIC DNA]</scope>
    <source>
        <strain evidence="2">race PST-78</strain>
    </source>
</reference>
<evidence type="ECO:0000313" key="2">
    <source>
        <dbReference type="Proteomes" id="UP000054564"/>
    </source>
</evidence>
<evidence type="ECO:0000313" key="1">
    <source>
        <dbReference type="EMBL" id="KNE86569.1"/>
    </source>
</evidence>
<accession>A0A0L0UIP0</accession>